<gene>
    <name evidence="7" type="ORF">Ga0061065_101196</name>
</gene>
<comment type="similarity">
    <text evidence="5">Belongs to the TDD superfamily. DTWD2 family.</text>
</comment>
<evidence type="ECO:0000313" key="8">
    <source>
        <dbReference type="Proteomes" id="UP000182769"/>
    </source>
</evidence>
<dbReference type="EC" id="2.5.1.25" evidence="1"/>
<accession>A0A0K6IH07</accession>
<dbReference type="GO" id="GO:0016432">
    <property type="term" value="F:tRNA-uridine aminocarboxypropyltransferase activity"/>
    <property type="evidence" value="ECO:0007669"/>
    <property type="project" value="UniProtKB-EC"/>
</dbReference>
<evidence type="ECO:0000256" key="5">
    <source>
        <dbReference type="ARBA" id="ARBA00034489"/>
    </source>
</evidence>
<dbReference type="RefSeq" id="WP_055461334.1">
    <property type="nucleotide sequence ID" value="NZ_CYHG01000001.1"/>
</dbReference>
<dbReference type="PANTHER" id="PTHR21392">
    <property type="entry name" value="TRNA-URIDINE AMINOCARBOXYPROPYLTRANSFERASE 2"/>
    <property type="match status" value="1"/>
</dbReference>
<protein>
    <recommendedName>
        <fullName evidence="1">tRNA-uridine aminocarboxypropyltransferase</fullName>
        <ecNumber evidence="1">2.5.1.25</ecNumber>
    </recommendedName>
</protein>
<dbReference type="Proteomes" id="UP000182769">
    <property type="component" value="Unassembled WGS sequence"/>
</dbReference>
<dbReference type="Pfam" id="PF03942">
    <property type="entry name" value="DTW"/>
    <property type="match status" value="1"/>
</dbReference>
<evidence type="ECO:0000256" key="3">
    <source>
        <dbReference type="ARBA" id="ARBA00022691"/>
    </source>
</evidence>
<keyword evidence="2" id="KW-0808">Transferase</keyword>
<sequence>MSQATKRLHCAHCHYPLGQCVCHLIQKVTGDVVVWVIQDKHEAKHAKNSARLFALCYANTRIVNFSDAEQMSFFFSMVNLDNTLLLYPSEQAVALEALQQPEASAIKHLVLLDGTWPKAKKMLLVDERLTQFRVGKFAHAPSSHYEIRKSPNSEALSTLEAAVYALECLGDLQIFKIRHFFSSAIALQWSKQPEEHKHRS</sequence>
<dbReference type="EMBL" id="CYHG01000001">
    <property type="protein sequence ID" value="CUB02363.1"/>
    <property type="molecule type" value="Genomic_DNA"/>
</dbReference>
<dbReference type="GO" id="GO:0008033">
    <property type="term" value="P:tRNA processing"/>
    <property type="evidence" value="ECO:0007669"/>
    <property type="project" value="UniProtKB-KW"/>
</dbReference>
<dbReference type="PANTHER" id="PTHR21392:SF0">
    <property type="entry name" value="TRNA-URIDINE AMINOCARBOXYPROPYLTRANSFERASE 2"/>
    <property type="match status" value="1"/>
</dbReference>
<evidence type="ECO:0000256" key="1">
    <source>
        <dbReference type="ARBA" id="ARBA00012386"/>
    </source>
</evidence>
<name>A0A0K6IH07_9GAMM</name>
<evidence type="ECO:0000256" key="2">
    <source>
        <dbReference type="ARBA" id="ARBA00022679"/>
    </source>
</evidence>
<proteinExistence type="inferred from homology"/>
<dbReference type="STRING" id="1137284.GCA_001418205_00196"/>
<dbReference type="AlphaFoldDB" id="A0A0K6IH07"/>
<organism evidence="7 8">
    <name type="scientific">Marinomonas fungiae</name>
    <dbReference type="NCBI Taxonomy" id="1137284"/>
    <lineage>
        <taxon>Bacteria</taxon>
        <taxon>Pseudomonadati</taxon>
        <taxon>Pseudomonadota</taxon>
        <taxon>Gammaproteobacteria</taxon>
        <taxon>Oceanospirillales</taxon>
        <taxon>Oceanospirillaceae</taxon>
        <taxon>Marinomonas</taxon>
    </lineage>
</organism>
<evidence type="ECO:0000259" key="6">
    <source>
        <dbReference type="SMART" id="SM01144"/>
    </source>
</evidence>
<dbReference type="SMART" id="SM01144">
    <property type="entry name" value="DTW"/>
    <property type="match status" value="1"/>
</dbReference>
<reference evidence="8" key="1">
    <citation type="submission" date="2015-08" db="EMBL/GenBank/DDBJ databases">
        <authorList>
            <person name="Varghese N."/>
        </authorList>
    </citation>
    <scope>NUCLEOTIDE SEQUENCE [LARGE SCALE GENOMIC DNA]</scope>
    <source>
        <strain evidence="8">JCM 18476</strain>
    </source>
</reference>
<keyword evidence="3" id="KW-0949">S-adenosyl-L-methionine</keyword>
<keyword evidence="8" id="KW-1185">Reference proteome</keyword>
<dbReference type="InterPro" id="IPR005636">
    <property type="entry name" value="DTW"/>
</dbReference>
<dbReference type="InterPro" id="IPR039262">
    <property type="entry name" value="DTWD2/TAPT"/>
</dbReference>
<evidence type="ECO:0000256" key="4">
    <source>
        <dbReference type="ARBA" id="ARBA00022694"/>
    </source>
</evidence>
<feature type="domain" description="DTW" evidence="6">
    <location>
        <begin position="6"/>
        <end position="193"/>
    </location>
</feature>
<keyword evidence="4" id="KW-0819">tRNA processing</keyword>
<evidence type="ECO:0000313" key="7">
    <source>
        <dbReference type="EMBL" id="CUB02363.1"/>
    </source>
</evidence>